<protein>
    <submittedName>
        <fullName evidence="1">Uncharacterized protein</fullName>
    </submittedName>
</protein>
<comment type="caution">
    <text evidence="1">The sequence shown here is derived from an EMBL/GenBank/DDBJ whole genome shotgun (WGS) entry which is preliminary data.</text>
</comment>
<dbReference type="EMBL" id="JARJLG010000158">
    <property type="protein sequence ID" value="KAJ7734941.1"/>
    <property type="molecule type" value="Genomic_DNA"/>
</dbReference>
<dbReference type="Pfam" id="PF13602">
    <property type="entry name" value="ADH_zinc_N_2"/>
    <property type="match status" value="1"/>
</dbReference>
<gene>
    <name evidence="1" type="ORF">DFH07DRAFT_967419</name>
</gene>
<keyword evidence="2" id="KW-1185">Reference proteome</keyword>
<proteinExistence type="predicted"/>
<accession>A0AAD7MW74</accession>
<dbReference type="Proteomes" id="UP001215280">
    <property type="component" value="Unassembled WGS sequence"/>
</dbReference>
<evidence type="ECO:0000313" key="1">
    <source>
        <dbReference type="EMBL" id="KAJ7734941.1"/>
    </source>
</evidence>
<sequence>MASGVHFLFFRSLVFGNDEFSLTDVPLAELVGMVASGELEAEVKRVFDFGEEGVQEAHRLMEAAKAGGKMVVVVDCAVDYYNSNTLTSF</sequence>
<organism evidence="1 2">
    <name type="scientific">Mycena maculata</name>
    <dbReference type="NCBI Taxonomy" id="230809"/>
    <lineage>
        <taxon>Eukaryota</taxon>
        <taxon>Fungi</taxon>
        <taxon>Dikarya</taxon>
        <taxon>Basidiomycota</taxon>
        <taxon>Agaricomycotina</taxon>
        <taxon>Agaricomycetes</taxon>
        <taxon>Agaricomycetidae</taxon>
        <taxon>Agaricales</taxon>
        <taxon>Marasmiineae</taxon>
        <taxon>Mycenaceae</taxon>
        <taxon>Mycena</taxon>
    </lineage>
</organism>
<dbReference type="Gene3D" id="3.40.50.720">
    <property type="entry name" value="NAD(P)-binding Rossmann-like Domain"/>
    <property type="match status" value="1"/>
</dbReference>
<reference evidence="1" key="1">
    <citation type="submission" date="2023-03" db="EMBL/GenBank/DDBJ databases">
        <title>Massive genome expansion in bonnet fungi (Mycena s.s.) driven by repeated elements and novel gene families across ecological guilds.</title>
        <authorList>
            <consortium name="Lawrence Berkeley National Laboratory"/>
            <person name="Harder C.B."/>
            <person name="Miyauchi S."/>
            <person name="Viragh M."/>
            <person name="Kuo A."/>
            <person name="Thoen E."/>
            <person name="Andreopoulos B."/>
            <person name="Lu D."/>
            <person name="Skrede I."/>
            <person name="Drula E."/>
            <person name="Henrissat B."/>
            <person name="Morin E."/>
            <person name="Kohler A."/>
            <person name="Barry K."/>
            <person name="LaButti K."/>
            <person name="Morin E."/>
            <person name="Salamov A."/>
            <person name="Lipzen A."/>
            <person name="Mereny Z."/>
            <person name="Hegedus B."/>
            <person name="Baldrian P."/>
            <person name="Stursova M."/>
            <person name="Weitz H."/>
            <person name="Taylor A."/>
            <person name="Grigoriev I.V."/>
            <person name="Nagy L.G."/>
            <person name="Martin F."/>
            <person name="Kauserud H."/>
        </authorList>
    </citation>
    <scope>NUCLEOTIDE SEQUENCE</scope>
    <source>
        <strain evidence="1">CBHHK188m</strain>
    </source>
</reference>
<evidence type="ECO:0000313" key="2">
    <source>
        <dbReference type="Proteomes" id="UP001215280"/>
    </source>
</evidence>
<dbReference type="AlphaFoldDB" id="A0AAD7MW74"/>
<dbReference type="Gene3D" id="3.90.180.10">
    <property type="entry name" value="Medium-chain alcohol dehydrogenases, catalytic domain"/>
    <property type="match status" value="1"/>
</dbReference>
<name>A0AAD7MW74_9AGAR</name>